<feature type="compositionally biased region" description="Low complexity" evidence="1">
    <location>
        <begin position="78"/>
        <end position="100"/>
    </location>
</feature>
<organism evidence="2 3">
    <name type="scientific">Solirubrobacter phytolaccae</name>
    <dbReference type="NCBI Taxonomy" id="1404360"/>
    <lineage>
        <taxon>Bacteria</taxon>
        <taxon>Bacillati</taxon>
        <taxon>Actinomycetota</taxon>
        <taxon>Thermoleophilia</taxon>
        <taxon>Solirubrobacterales</taxon>
        <taxon>Solirubrobacteraceae</taxon>
        <taxon>Solirubrobacter</taxon>
    </lineage>
</organism>
<sequence>MPVTPERSARFADALSLTQPYARTRLYWTARAVFVSDPAQVRAFDTVFFDVFGGVTFTYDAPPDVEHELAVADDRPASADAKGGAPGGASPTPGDGEATNDAVSVVPVVASDEERLRDKHFDALEPGELAQLYRLMTEFRLAAPVRRRRRAKRDRRGQHIDLRRTLRGALRTAGDPVNLQRRRRVVERRRIVLLCDISGSMEPYSRAFLQFLTCAGKDAEAFVFATRLTRITRALATRSPERAIQRAAAAAPDWSSGTRIGEALKTFNDRHGRRGMARGAVIVILSDGWERGDPALVAQEMERLSRLAYRIVWVNPRVAAAGFSPRVGGMAAALPFVDALISGHNLEAMHEVIAEIGSERTRKLEPIEPEEEEWASATPVAGSSVAMPSGYSPSRGRTTPGWDLH</sequence>
<dbReference type="RefSeq" id="WP_270023541.1">
    <property type="nucleotide sequence ID" value="NZ_JAPDDP010000004.1"/>
</dbReference>
<feature type="region of interest" description="Disordered" evidence="1">
    <location>
        <begin position="367"/>
        <end position="405"/>
    </location>
</feature>
<evidence type="ECO:0000313" key="2">
    <source>
        <dbReference type="EMBL" id="MDA0179275.1"/>
    </source>
</evidence>
<dbReference type="AlphaFoldDB" id="A0A9X3N3P4"/>
<accession>A0A9X3N3P4</accession>
<comment type="caution">
    <text evidence="2">The sequence shown here is derived from an EMBL/GenBank/DDBJ whole genome shotgun (WGS) entry which is preliminary data.</text>
</comment>
<dbReference type="InterPro" id="IPR011195">
    <property type="entry name" value="UCP010256"/>
</dbReference>
<dbReference type="Proteomes" id="UP001147653">
    <property type="component" value="Unassembled WGS sequence"/>
</dbReference>
<name>A0A9X3N3P4_9ACTN</name>
<protein>
    <submittedName>
        <fullName evidence="2">VWA domain-containing protein</fullName>
    </submittedName>
</protein>
<evidence type="ECO:0000256" key="1">
    <source>
        <dbReference type="SAM" id="MobiDB-lite"/>
    </source>
</evidence>
<dbReference type="CDD" id="cd00198">
    <property type="entry name" value="vWFA"/>
    <property type="match status" value="1"/>
</dbReference>
<proteinExistence type="predicted"/>
<dbReference type="InterPro" id="IPR036465">
    <property type="entry name" value="vWFA_dom_sf"/>
</dbReference>
<keyword evidence="3" id="KW-1185">Reference proteome</keyword>
<dbReference type="Pfam" id="PF05762">
    <property type="entry name" value="VWA_CoxE"/>
    <property type="match status" value="1"/>
</dbReference>
<reference evidence="2" key="1">
    <citation type="submission" date="2022-10" db="EMBL/GenBank/DDBJ databases">
        <title>The WGS of Solirubrobacter phytolaccae KCTC 29190.</title>
        <authorList>
            <person name="Jiang Z."/>
        </authorList>
    </citation>
    <scope>NUCLEOTIDE SEQUENCE</scope>
    <source>
        <strain evidence="2">KCTC 29190</strain>
    </source>
</reference>
<evidence type="ECO:0000313" key="3">
    <source>
        <dbReference type="Proteomes" id="UP001147653"/>
    </source>
</evidence>
<gene>
    <name evidence="2" type="ORF">OJ997_03115</name>
</gene>
<dbReference type="SUPFAM" id="SSF53300">
    <property type="entry name" value="vWA-like"/>
    <property type="match status" value="1"/>
</dbReference>
<dbReference type="InterPro" id="IPR008912">
    <property type="entry name" value="Uncharacterised_CoxE"/>
</dbReference>
<dbReference type="EMBL" id="JAPDDP010000004">
    <property type="protein sequence ID" value="MDA0179275.1"/>
    <property type="molecule type" value="Genomic_DNA"/>
</dbReference>
<dbReference type="PANTHER" id="PTHR39338">
    <property type="entry name" value="BLL5662 PROTEIN-RELATED"/>
    <property type="match status" value="1"/>
</dbReference>
<dbReference type="PIRSF" id="PIRSF010256">
    <property type="entry name" value="CoxE_vWa"/>
    <property type="match status" value="1"/>
</dbReference>
<dbReference type="Gene3D" id="3.40.50.410">
    <property type="entry name" value="von Willebrand factor, type A domain"/>
    <property type="match status" value="1"/>
</dbReference>
<dbReference type="PANTHER" id="PTHR39338:SF6">
    <property type="entry name" value="BLL5662 PROTEIN"/>
    <property type="match status" value="1"/>
</dbReference>
<feature type="region of interest" description="Disordered" evidence="1">
    <location>
        <begin position="76"/>
        <end position="100"/>
    </location>
</feature>